<dbReference type="PANTHER" id="PTHR34825:SF1">
    <property type="entry name" value="AAA-ATPASE-LIKE DOMAIN-CONTAINING PROTEIN"/>
    <property type="match status" value="1"/>
</dbReference>
<feature type="domain" description="AAA-ATPase-like" evidence="1">
    <location>
        <begin position="6"/>
        <end position="202"/>
    </location>
</feature>
<dbReference type="PANTHER" id="PTHR34825">
    <property type="entry name" value="CONSERVED PROTEIN, WITH A WEAK D-GALACTARATE DEHYDRATASE/ALTRONATE HYDROLASE DOMAIN"/>
    <property type="match status" value="1"/>
</dbReference>
<comment type="caution">
    <text evidence="2">The sequence shown here is derived from an EMBL/GenBank/DDBJ whole genome shotgun (WGS) entry which is preliminary data.</text>
</comment>
<dbReference type="SUPFAM" id="SSF52540">
    <property type="entry name" value="P-loop containing nucleoside triphosphate hydrolases"/>
    <property type="match status" value="1"/>
</dbReference>
<dbReference type="InterPro" id="IPR012547">
    <property type="entry name" value="PDDEXK_9"/>
</dbReference>
<dbReference type="Pfam" id="PF09820">
    <property type="entry name" value="AAA-ATPase_like"/>
    <property type="match status" value="1"/>
</dbReference>
<sequence>MNRLYPIGIQNFESLRTGGYHYVDKTALVYRLATTGKYYFLSRPRRFGKSLLISTLEAYFQGKKELFTGLAMEKLEQEWTEYPVLHLDLNARNYENKASLIAILNQHLEVWEAMYGDEKKTRAPEERFSYLIEKISRTTQRNVVILVDEYDKPLLQAIGNETLQTEYRNTLKAFYGVLKSCDRYIRFALLTGVTKFSKVSIFSDLNNLNDISMHAAYASLCGITEEELYQNFADDIRQLGEANEMDEAEAARMLKRWYDGYHFAAQSPDIYNPFSLLNTFSKMRFGSYWFETGTPTFLIELLRQGNFNLYELTREQVSEDMLGEIDNRGGNPLPILYQSGYLTIKGYDREFDLYALGFPNREVEEGFGRHLLTGYASVPSGNTAFQIQKFVQEVRRGDIDGFMARLQSFFADIPYELARDLELHYQNVLFIVFKLLGFYVQVEYHTSRGRIDLVMQTRLYIYVMEFKLEGTAEEALRQMEDKQYARPFEADGRKVFKVGVNFSNEARNIEKWLVKE</sequence>
<dbReference type="Pfam" id="PF08011">
    <property type="entry name" value="PDDEXK_9"/>
    <property type="match status" value="1"/>
</dbReference>
<evidence type="ECO:0000313" key="3">
    <source>
        <dbReference type="Proteomes" id="UP000823862"/>
    </source>
</evidence>
<evidence type="ECO:0000313" key="2">
    <source>
        <dbReference type="EMBL" id="HJA86490.1"/>
    </source>
</evidence>
<dbReference type="InterPro" id="IPR018631">
    <property type="entry name" value="AAA-ATPase-like_dom"/>
</dbReference>
<keyword evidence="2" id="KW-0547">Nucleotide-binding</keyword>
<gene>
    <name evidence="2" type="ORF">H9950_09950</name>
</gene>
<proteinExistence type="predicted"/>
<accession>A0A9D2HWZ6</accession>
<dbReference type="InterPro" id="IPR027417">
    <property type="entry name" value="P-loop_NTPase"/>
</dbReference>
<protein>
    <submittedName>
        <fullName evidence="2">ATP-binding protein</fullName>
    </submittedName>
</protein>
<dbReference type="EMBL" id="DWZI01000049">
    <property type="protein sequence ID" value="HJA86490.1"/>
    <property type="molecule type" value="Genomic_DNA"/>
</dbReference>
<dbReference type="AlphaFoldDB" id="A0A9D2HWZ6"/>
<dbReference type="GO" id="GO:0005524">
    <property type="term" value="F:ATP binding"/>
    <property type="evidence" value="ECO:0007669"/>
    <property type="project" value="UniProtKB-KW"/>
</dbReference>
<organism evidence="2 3">
    <name type="scientific">Candidatus Bacteroides avicola</name>
    <dbReference type="NCBI Taxonomy" id="2838468"/>
    <lineage>
        <taxon>Bacteria</taxon>
        <taxon>Pseudomonadati</taxon>
        <taxon>Bacteroidota</taxon>
        <taxon>Bacteroidia</taxon>
        <taxon>Bacteroidales</taxon>
        <taxon>Bacteroidaceae</taxon>
        <taxon>Bacteroides</taxon>
    </lineage>
</organism>
<reference evidence="2" key="2">
    <citation type="submission" date="2021-04" db="EMBL/GenBank/DDBJ databases">
        <authorList>
            <person name="Gilroy R."/>
        </authorList>
    </citation>
    <scope>NUCLEOTIDE SEQUENCE</scope>
    <source>
        <strain evidence="2">ChiHjej12B11-9795</strain>
    </source>
</reference>
<reference evidence="2" key="1">
    <citation type="journal article" date="2021" name="PeerJ">
        <title>Extensive microbial diversity within the chicken gut microbiome revealed by metagenomics and culture.</title>
        <authorList>
            <person name="Gilroy R."/>
            <person name="Ravi A."/>
            <person name="Getino M."/>
            <person name="Pursley I."/>
            <person name="Horton D.L."/>
            <person name="Alikhan N.F."/>
            <person name="Baker D."/>
            <person name="Gharbi K."/>
            <person name="Hall N."/>
            <person name="Watson M."/>
            <person name="Adriaenssens E.M."/>
            <person name="Foster-Nyarko E."/>
            <person name="Jarju S."/>
            <person name="Secka A."/>
            <person name="Antonio M."/>
            <person name="Oren A."/>
            <person name="Chaudhuri R.R."/>
            <person name="La Ragione R."/>
            <person name="Hildebrand F."/>
            <person name="Pallen M.J."/>
        </authorList>
    </citation>
    <scope>NUCLEOTIDE SEQUENCE</scope>
    <source>
        <strain evidence="2">ChiHjej12B11-9795</strain>
    </source>
</reference>
<dbReference type="Proteomes" id="UP000823862">
    <property type="component" value="Unassembled WGS sequence"/>
</dbReference>
<keyword evidence="2" id="KW-0067">ATP-binding</keyword>
<evidence type="ECO:0000259" key="1">
    <source>
        <dbReference type="Pfam" id="PF09820"/>
    </source>
</evidence>
<name>A0A9D2HWZ6_9BACE</name>